<dbReference type="EMBL" id="CP051627">
    <property type="protein sequence ID" value="UPT20518.1"/>
    <property type="molecule type" value="Genomic_DNA"/>
</dbReference>
<organism evidence="7 8">
    <name type="scientific">Thermobifida alba</name>
    <name type="common">Thermomonospora alba</name>
    <dbReference type="NCBI Taxonomy" id="53522"/>
    <lineage>
        <taxon>Bacteria</taxon>
        <taxon>Bacillati</taxon>
        <taxon>Actinomycetota</taxon>
        <taxon>Actinomycetes</taxon>
        <taxon>Streptosporangiales</taxon>
        <taxon>Nocardiopsidaceae</taxon>
        <taxon>Thermobifida</taxon>
    </lineage>
</organism>
<dbReference type="GO" id="GO:0005524">
    <property type="term" value="F:ATP binding"/>
    <property type="evidence" value="ECO:0007669"/>
    <property type="project" value="UniProtKB-KW"/>
</dbReference>
<evidence type="ECO:0000256" key="4">
    <source>
        <dbReference type="ARBA" id="ARBA00022840"/>
    </source>
</evidence>
<dbReference type="Proteomes" id="UP000832041">
    <property type="component" value="Chromosome"/>
</dbReference>
<evidence type="ECO:0000256" key="5">
    <source>
        <dbReference type="ARBA" id="ARBA00022970"/>
    </source>
</evidence>
<keyword evidence="3" id="KW-0547">Nucleotide-binding</keyword>
<feature type="domain" description="ABC transporter" evidence="6">
    <location>
        <begin position="5"/>
        <end position="233"/>
    </location>
</feature>
<keyword evidence="4 7" id="KW-0067">ATP-binding</keyword>
<dbReference type="SMART" id="SM00382">
    <property type="entry name" value="AAA"/>
    <property type="match status" value="1"/>
</dbReference>
<keyword evidence="8" id="KW-1185">Reference proteome</keyword>
<reference evidence="7 8" key="1">
    <citation type="submission" date="2020-04" db="EMBL/GenBank/DDBJ databases">
        <title>Thermobifida alba genome sequencing and assembly.</title>
        <authorList>
            <person name="Luzics S."/>
            <person name="Horvath B."/>
            <person name="Nagy I."/>
            <person name="Toth A."/>
            <person name="Nagy I."/>
            <person name="Kukolya J."/>
        </authorList>
    </citation>
    <scope>NUCLEOTIDE SEQUENCE [LARGE SCALE GENOMIC DNA]</scope>
    <source>
        <strain evidence="7 8">DSM 43795</strain>
    </source>
</reference>
<evidence type="ECO:0000313" key="7">
    <source>
        <dbReference type="EMBL" id="UPT20518.1"/>
    </source>
</evidence>
<accession>A0ABY4KYJ8</accession>
<gene>
    <name evidence="7" type="ORF">FOF52_05635</name>
</gene>
<protein>
    <submittedName>
        <fullName evidence="7">ABC transporter ATP-binding protein</fullName>
    </submittedName>
</protein>
<keyword evidence="2" id="KW-0813">Transport</keyword>
<dbReference type="InterPro" id="IPR052156">
    <property type="entry name" value="BCAA_Transport_ATP-bd_LivF"/>
</dbReference>
<comment type="similarity">
    <text evidence="1">Belongs to the ABC transporter superfamily.</text>
</comment>
<proteinExistence type="inferred from homology"/>
<dbReference type="InterPro" id="IPR017871">
    <property type="entry name" value="ABC_transporter-like_CS"/>
</dbReference>
<evidence type="ECO:0000259" key="6">
    <source>
        <dbReference type="PROSITE" id="PS50893"/>
    </source>
</evidence>
<keyword evidence="5" id="KW-0029">Amino-acid transport</keyword>
<dbReference type="InterPro" id="IPR003593">
    <property type="entry name" value="AAA+_ATPase"/>
</dbReference>
<dbReference type="SUPFAM" id="SSF52540">
    <property type="entry name" value="P-loop containing nucleoside triphosphate hydrolases"/>
    <property type="match status" value="1"/>
</dbReference>
<dbReference type="Gene3D" id="3.40.50.300">
    <property type="entry name" value="P-loop containing nucleotide triphosphate hydrolases"/>
    <property type="match status" value="1"/>
</dbReference>
<dbReference type="CDD" id="cd03224">
    <property type="entry name" value="ABC_TM1139_LivF_branched"/>
    <property type="match status" value="1"/>
</dbReference>
<dbReference type="InterPro" id="IPR003439">
    <property type="entry name" value="ABC_transporter-like_ATP-bd"/>
</dbReference>
<dbReference type="Pfam" id="PF00005">
    <property type="entry name" value="ABC_tran"/>
    <property type="match status" value="1"/>
</dbReference>
<sequence>MSQQLAVRNLCVRYGAAIALHGVSFDVATGECVAVVGANGAGKSTLGKAIARLVPATGEVRYGGRELPRDAVRAGVVYVPEGRMVFPQMTVEDNLRVGAFAVRRAFDWRERRDVVFERMPRLAERARVRAGLLSGGEQQLLAIARALMARPSLLVLDEPSLGLSPAAVRSVSEFLAELGREFSVTTIVLEQNTAFAARIADRGVLLRLGEVVESRLSKEELADPRRLQQKADGQP</sequence>
<dbReference type="PROSITE" id="PS00211">
    <property type="entry name" value="ABC_TRANSPORTER_1"/>
    <property type="match status" value="1"/>
</dbReference>
<evidence type="ECO:0000256" key="1">
    <source>
        <dbReference type="ARBA" id="ARBA00005417"/>
    </source>
</evidence>
<dbReference type="InterPro" id="IPR027417">
    <property type="entry name" value="P-loop_NTPase"/>
</dbReference>
<dbReference type="PANTHER" id="PTHR43820:SF4">
    <property type="entry name" value="HIGH-AFFINITY BRANCHED-CHAIN AMINO ACID TRANSPORT ATP-BINDING PROTEIN LIVF"/>
    <property type="match status" value="1"/>
</dbReference>
<dbReference type="PROSITE" id="PS50893">
    <property type="entry name" value="ABC_TRANSPORTER_2"/>
    <property type="match status" value="1"/>
</dbReference>
<dbReference type="RefSeq" id="WP_248592778.1">
    <property type="nucleotide sequence ID" value="NZ_BAABEB010000012.1"/>
</dbReference>
<evidence type="ECO:0000256" key="2">
    <source>
        <dbReference type="ARBA" id="ARBA00022448"/>
    </source>
</evidence>
<dbReference type="PANTHER" id="PTHR43820">
    <property type="entry name" value="HIGH-AFFINITY BRANCHED-CHAIN AMINO ACID TRANSPORT ATP-BINDING PROTEIN LIVF"/>
    <property type="match status" value="1"/>
</dbReference>
<name>A0ABY4KYJ8_THEAE</name>
<evidence type="ECO:0000313" key="8">
    <source>
        <dbReference type="Proteomes" id="UP000832041"/>
    </source>
</evidence>
<evidence type="ECO:0000256" key="3">
    <source>
        <dbReference type="ARBA" id="ARBA00022741"/>
    </source>
</evidence>